<dbReference type="VEuPathDB" id="FungiDB:C8Q69DRAFT_509141"/>
<dbReference type="Proteomes" id="UP000283841">
    <property type="component" value="Unassembled WGS sequence"/>
</dbReference>
<accession>A0A443HMZ7</accession>
<dbReference type="STRING" id="264951.A0A443HMZ7"/>
<evidence type="ECO:0000313" key="1">
    <source>
        <dbReference type="EMBL" id="RWQ93185.1"/>
    </source>
</evidence>
<dbReference type="EMBL" id="RCNU01000010">
    <property type="protein sequence ID" value="RWQ93185.1"/>
    <property type="molecule type" value="Genomic_DNA"/>
</dbReference>
<dbReference type="RefSeq" id="XP_028482830.1">
    <property type="nucleotide sequence ID" value="XM_028633065.1"/>
</dbReference>
<evidence type="ECO:0008006" key="3">
    <source>
        <dbReference type="Google" id="ProtNLM"/>
    </source>
</evidence>
<comment type="caution">
    <text evidence="1">The sequence shown here is derived from an EMBL/GenBank/DDBJ whole genome shotgun (WGS) entry which is preliminary data.</text>
</comment>
<protein>
    <recommendedName>
        <fullName evidence="3">Pentatricopeptide repeat domain-containing protein</fullName>
    </recommendedName>
</protein>
<proteinExistence type="predicted"/>
<evidence type="ECO:0000313" key="2">
    <source>
        <dbReference type="Proteomes" id="UP000283841"/>
    </source>
</evidence>
<dbReference type="GeneID" id="39602342"/>
<organism evidence="1 2">
    <name type="scientific">Byssochlamys spectabilis</name>
    <name type="common">Paecilomyces variotii</name>
    <dbReference type="NCBI Taxonomy" id="264951"/>
    <lineage>
        <taxon>Eukaryota</taxon>
        <taxon>Fungi</taxon>
        <taxon>Dikarya</taxon>
        <taxon>Ascomycota</taxon>
        <taxon>Pezizomycotina</taxon>
        <taxon>Eurotiomycetes</taxon>
        <taxon>Eurotiomycetidae</taxon>
        <taxon>Eurotiales</taxon>
        <taxon>Thermoascaceae</taxon>
        <taxon>Paecilomyces</taxon>
    </lineage>
</organism>
<gene>
    <name evidence="1" type="ORF">C8Q69DRAFT_509141</name>
</gene>
<dbReference type="AlphaFoldDB" id="A0A443HMZ7"/>
<name>A0A443HMZ7_BYSSP</name>
<reference evidence="1 2" key="1">
    <citation type="journal article" date="2018" name="Front. Microbiol.">
        <title>Genomic and genetic insights into a cosmopolitan fungus, Paecilomyces variotii (Eurotiales).</title>
        <authorList>
            <person name="Urquhart A.S."/>
            <person name="Mondo S.J."/>
            <person name="Makela M.R."/>
            <person name="Hane J.K."/>
            <person name="Wiebenga A."/>
            <person name="He G."/>
            <person name="Mihaltcheva S."/>
            <person name="Pangilinan J."/>
            <person name="Lipzen A."/>
            <person name="Barry K."/>
            <person name="de Vries R.P."/>
            <person name="Grigoriev I.V."/>
            <person name="Idnurm A."/>
        </authorList>
    </citation>
    <scope>NUCLEOTIDE SEQUENCE [LARGE SCALE GENOMIC DNA]</scope>
    <source>
        <strain evidence="1 2">CBS 101075</strain>
    </source>
</reference>
<sequence>MRPALLRLLKRPSAVSVLDILISTSIGIEQLGSRERCIRCQTRRASRAVAAHEPFPALDADSEPSPNQARIESKFQSKLRIHDLGSSQNARHFVESKAVHESDPVAARRSAADWTLVPENLEYESDIGHLDDIGSRLVDKSHFRNDFVLWEELLRYRQRHYGEAGTINIWQGLTARHTDISLPVEGEQADFFWQSFVDAALVRDKFLHDLVDYAFQLQKTSGKQWSRFYEAIVGGFLDRDRPKQAVQWHKRLQKRQLFHVDDLTRILERALQCNSRRITWPSSGLRNGKSYHLSTGLRALQGICRSVEGQRVYGLVVPALMKRGRVFEALVMHDFLVERGDHPHSFDEVQPLLDNIKQLHQSTMRLKFQEYCQARFLPELEVQDQPLPQKQPEKDEAVVSWPQERPIKDEFGARLFATKAFTSDVIVGGLQMFGVSAIGPQSLREMALRAHGSQDILEKIKRLQKAGISIGDSVFSRVVRKLASENRDIVLYDVLHSDQHPDTLEDAATQEALLVSYYMARDWRQYNMTLAILVELVQEDPDLFNIHFRKHINAGEWNSASRIVDEMFIRKRMLSKESIDFMIQEVLSPRRKGMGPSPRRHLHPVDEIGFVTRVLRRAAETGVPVDSDIWIESLKRLGMKNRWSDLCELALWLAHRYSSKRKAIVAHLVASSARNTVMGTNTITEPAFPGDVLRAVFNPRMQMAIVAWGFKLRPSSNVDSKVYNPLRVEGLNLVPWVRGLVLLRDLEREGVRLETGWIRRACRHRLAVLFGPPRYSNRRMNRLLRRENPYDVTRVIGDMLKVWGPSLFLGQERRDLQGLLNPRSSMMSLRRSHRLVWNNRLYRTQPHI</sequence>
<keyword evidence="2" id="KW-1185">Reference proteome</keyword>